<dbReference type="SUPFAM" id="SSF54506">
    <property type="entry name" value="Diaminopimelate epimerase-like"/>
    <property type="match status" value="1"/>
</dbReference>
<keyword evidence="2" id="KW-0413">Isomerase</keyword>
<protein>
    <recommendedName>
        <fullName evidence="6">Phenazine biosynthesis-like domain-containing protein</fullName>
    </recommendedName>
</protein>
<name>A0A8W8KBZ8_MAGGI</name>
<dbReference type="PIRSF" id="PIRSF016184">
    <property type="entry name" value="PhzC_PhzF"/>
    <property type="match status" value="1"/>
</dbReference>
<accession>A0A8W8KBZ8</accession>
<comment type="similarity">
    <text evidence="1">Belongs to the PhzF family.</text>
</comment>
<dbReference type="EnsemblMetazoa" id="G2255.3">
    <property type="protein sequence ID" value="G2255.3:cds"/>
    <property type="gene ID" value="G2255"/>
</dbReference>
<dbReference type="PANTHER" id="PTHR13774:SF17">
    <property type="entry name" value="PHENAZINE BIOSYNTHESIS-LIKE DOMAIN-CONTAINING PROTEIN"/>
    <property type="match status" value="1"/>
</dbReference>
<dbReference type="Gene3D" id="3.10.310.10">
    <property type="entry name" value="Diaminopimelate Epimerase, Chain A, domain 1"/>
    <property type="match status" value="2"/>
</dbReference>
<evidence type="ECO:0000313" key="4">
    <source>
        <dbReference type="EnsemblMetazoa" id="G2255.3:cds"/>
    </source>
</evidence>
<dbReference type="Proteomes" id="UP000005408">
    <property type="component" value="Unassembled WGS sequence"/>
</dbReference>
<evidence type="ECO:0000256" key="1">
    <source>
        <dbReference type="ARBA" id="ARBA00008270"/>
    </source>
</evidence>
<evidence type="ECO:0000256" key="2">
    <source>
        <dbReference type="ARBA" id="ARBA00023235"/>
    </source>
</evidence>
<dbReference type="Pfam" id="PF02567">
    <property type="entry name" value="PhzC-PhzF"/>
    <property type="match status" value="1"/>
</dbReference>
<proteinExistence type="inferred from homology"/>
<sequence length="297" mass="32713">MDIPIYTVDAFTKVPFEGNPAAICLVDPEHDLSEAQMQKVAAEMNLSETVFLRNKEKNGSFSKGNSFHIRWFTPTNEVNLCGHATLATAAVLYNELRNPSSSVKFDSLSGELVVSKDGNGFVMNFPLNETIVQDKAEYHKLLELIVSVDCVETVEYSPPTKKLLVRLTDKMTRKQLESLTPDISSMMAAEVTGKVKGVIVTLKGSTENGAVSSDGETYDFISRYFAPWNGIPEDPVTGSAHTVLAYYWGKVLSKKTLFARQCSRRGGDVRMRVLEGDRVDLIGQAVTSTVLKGSFIL</sequence>
<evidence type="ECO:0000313" key="5">
    <source>
        <dbReference type="Proteomes" id="UP000005408"/>
    </source>
</evidence>
<dbReference type="PANTHER" id="PTHR13774">
    <property type="entry name" value="PHENAZINE BIOSYNTHESIS PROTEIN"/>
    <property type="match status" value="1"/>
</dbReference>
<evidence type="ECO:0000256" key="3">
    <source>
        <dbReference type="PIRSR" id="PIRSR016184-1"/>
    </source>
</evidence>
<evidence type="ECO:0008006" key="6">
    <source>
        <dbReference type="Google" id="ProtNLM"/>
    </source>
</evidence>
<dbReference type="InterPro" id="IPR003719">
    <property type="entry name" value="Phenazine_PhzF-like"/>
</dbReference>
<dbReference type="GO" id="GO:0016853">
    <property type="term" value="F:isomerase activity"/>
    <property type="evidence" value="ECO:0007669"/>
    <property type="project" value="UniProtKB-KW"/>
</dbReference>
<dbReference type="GO" id="GO:0005737">
    <property type="term" value="C:cytoplasm"/>
    <property type="evidence" value="ECO:0007669"/>
    <property type="project" value="TreeGrafter"/>
</dbReference>
<reference evidence="4" key="1">
    <citation type="submission" date="2022-08" db="UniProtKB">
        <authorList>
            <consortium name="EnsemblMetazoa"/>
        </authorList>
    </citation>
    <scope>IDENTIFICATION</scope>
    <source>
        <strain evidence="4">05x7-T-G4-1.051#20</strain>
    </source>
</reference>
<feature type="active site" evidence="3">
    <location>
        <position position="48"/>
    </location>
</feature>
<dbReference type="AlphaFoldDB" id="A0A8W8KBZ8"/>
<keyword evidence="5" id="KW-1185">Reference proteome</keyword>
<dbReference type="NCBIfam" id="TIGR00654">
    <property type="entry name" value="PhzF_family"/>
    <property type="match status" value="1"/>
</dbReference>
<organism evidence="4 5">
    <name type="scientific">Magallana gigas</name>
    <name type="common">Pacific oyster</name>
    <name type="synonym">Crassostrea gigas</name>
    <dbReference type="NCBI Taxonomy" id="29159"/>
    <lineage>
        <taxon>Eukaryota</taxon>
        <taxon>Metazoa</taxon>
        <taxon>Spiralia</taxon>
        <taxon>Lophotrochozoa</taxon>
        <taxon>Mollusca</taxon>
        <taxon>Bivalvia</taxon>
        <taxon>Autobranchia</taxon>
        <taxon>Pteriomorphia</taxon>
        <taxon>Ostreida</taxon>
        <taxon>Ostreoidea</taxon>
        <taxon>Ostreidae</taxon>
        <taxon>Magallana</taxon>
    </lineage>
</organism>